<feature type="coiled-coil region" evidence="1">
    <location>
        <begin position="417"/>
        <end position="444"/>
    </location>
</feature>
<feature type="compositionally biased region" description="Polar residues" evidence="2">
    <location>
        <begin position="458"/>
        <end position="471"/>
    </location>
</feature>
<dbReference type="AlphaFoldDB" id="A0A6L2JRC7"/>
<feature type="compositionally biased region" description="Gly residues" evidence="2">
    <location>
        <begin position="42"/>
        <end position="54"/>
    </location>
</feature>
<gene>
    <name evidence="3" type="ORF">Tci_010353</name>
</gene>
<evidence type="ECO:0008006" key="4">
    <source>
        <dbReference type="Google" id="ProtNLM"/>
    </source>
</evidence>
<evidence type="ECO:0000256" key="2">
    <source>
        <dbReference type="SAM" id="MobiDB-lite"/>
    </source>
</evidence>
<organism evidence="3">
    <name type="scientific">Tanacetum cinerariifolium</name>
    <name type="common">Dalmatian daisy</name>
    <name type="synonym">Chrysanthemum cinerariifolium</name>
    <dbReference type="NCBI Taxonomy" id="118510"/>
    <lineage>
        <taxon>Eukaryota</taxon>
        <taxon>Viridiplantae</taxon>
        <taxon>Streptophyta</taxon>
        <taxon>Embryophyta</taxon>
        <taxon>Tracheophyta</taxon>
        <taxon>Spermatophyta</taxon>
        <taxon>Magnoliopsida</taxon>
        <taxon>eudicotyledons</taxon>
        <taxon>Gunneridae</taxon>
        <taxon>Pentapetalae</taxon>
        <taxon>asterids</taxon>
        <taxon>campanulids</taxon>
        <taxon>Asterales</taxon>
        <taxon>Asteraceae</taxon>
        <taxon>Asteroideae</taxon>
        <taxon>Anthemideae</taxon>
        <taxon>Anthemidinae</taxon>
        <taxon>Tanacetum</taxon>
    </lineage>
</organism>
<dbReference type="EMBL" id="BKCJ010001044">
    <property type="protein sequence ID" value="GEU38375.1"/>
    <property type="molecule type" value="Genomic_DNA"/>
</dbReference>
<protein>
    <recommendedName>
        <fullName evidence="4">Reverse transcriptase domain-containing protein</fullName>
    </recommendedName>
</protein>
<feature type="region of interest" description="Disordered" evidence="2">
    <location>
        <begin position="452"/>
        <end position="471"/>
    </location>
</feature>
<evidence type="ECO:0000256" key="1">
    <source>
        <dbReference type="SAM" id="Coils"/>
    </source>
</evidence>
<reference evidence="3" key="1">
    <citation type="journal article" date="2019" name="Sci. Rep.">
        <title>Draft genome of Tanacetum cinerariifolium, the natural source of mosquito coil.</title>
        <authorList>
            <person name="Yamashiro T."/>
            <person name="Shiraishi A."/>
            <person name="Satake H."/>
            <person name="Nakayama K."/>
        </authorList>
    </citation>
    <scope>NUCLEOTIDE SEQUENCE</scope>
</reference>
<feature type="region of interest" description="Disordered" evidence="2">
    <location>
        <begin position="35"/>
        <end position="54"/>
    </location>
</feature>
<proteinExistence type="predicted"/>
<name>A0A6L2JRC7_TANCI</name>
<evidence type="ECO:0000313" key="3">
    <source>
        <dbReference type="EMBL" id="GEU38375.1"/>
    </source>
</evidence>
<accession>A0A6L2JRC7</accession>
<sequence>MTNTRSGMTPAAIEEMINRRVAEALEAHGINRNLELENGNGNRNGGNGNGNRGNGTEGVVGLIRWCEKMETVFHISNCPERYQVERFIKGLLDNIQGSVMETELTRLQDAVCTANNMMDKKLKGYVRQNTGGWNVARAYTAGNNETRGYEGHYRKDCPKIKNQNHGNKARIPESKGKVYVLRGGDATQVPTLSRGGIIANIDAYEDVVLEDAKDVAVEKSADVEDNADIQVRKAESQAKIYKIDLEHAKKVLSMQEEESKPAELQEVVDVVTTTKIITEVVIATSDTVTAASTTITAVDVPIHAATIDDAPTLTAAPSRMRKGVVIRDPEETTTSTVIHSEAKSKDKGKGILEATDWSSSQEEHDDISEKCCWFQDGLLQGNDYDDIRPIFEKHFDSNVAFLQKTNEQMDEEDSRALKRLNESQEDKAAKKQKLDEEVEELKRHLQIVPNDEDDVYTEATTQQTILQNQKS</sequence>
<keyword evidence="1" id="KW-0175">Coiled coil</keyword>
<comment type="caution">
    <text evidence="3">The sequence shown here is derived from an EMBL/GenBank/DDBJ whole genome shotgun (WGS) entry which is preliminary data.</text>
</comment>